<keyword evidence="10 15" id="KW-0274">FAD</keyword>
<keyword evidence="7 15" id="KW-0548">Nucleotidyltransferase</keyword>
<comment type="function">
    <text evidence="1">Catalyzes the phosphorylation of riboflavin to FMN followed by the adenylation of FMN to FAD.</text>
</comment>
<dbReference type="FunFam" id="3.40.50.620:FF:000021">
    <property type="entry name" value="Riboflavin biosynthesis protein"/>
    <property type="match status" value="1"/>
</dbReference>
<dbReference type="AlphaFoldDB" id="A0A1M7IPZ8"/>
<feature type="domain" description="Riboflavin kinase" evidence="16">
    <location>
        <begin position="201"/>
        <end position="334"/>
    </location>
</feature>
<dbReference type="UniPathway" id="UPA00277">
    <property type="reaction ID" value="UER00407"/>
</dbReference>
<dbReference type="STRING" id="134849.SAMN05443668_101558"/>
<comment type="catalytic activity">
    <reaction evidence="13 15">
        <text>riboflavin + ATP = FMN + ADP + H(+)</text>
        <dbReference type="Rhea" id="RHEA:14357"/>
        <dbReference type="ChEBI" id="CHEBI:15378"/>
        <dbReference type="ChEBI" id="CHEBI:30616"/>
        <dbReference type="ChEBI" id="CHEBI:57986"/>
        <dbReference type="ChEBI" id="CHEBI:58210"/>
        <dbReference type="ChEBI" id="CHEBI:456216"/>
        <dbReference type="EC" id="2.7.1.26"/>
    </reaction>
</comment>
<name>A0A1M7IPZ8_9ACTN</name>
<evidence type="ECO:0000256" key="14">
    <source>
        <dbReference type="ARBA" id="ARBA00049494"/>
    </source>
</evidence>
<dbReference type="SUPFAM" id="SSF82114">
    <property type="entry name" value="Riboflavin kinase-like"/>
    <property type="match status" value="1"/>
</dbReference>
<keyword evidence="8 15" id="KW-0547">Nucleotide-binding</keyword>
<proteinExistence type="inferred from homology"/>
<dbReference type="Gene3D" id="3.40.50.620">
    <property type="entry name" value="HUPs"/>
    <property type="match status" value="1"/>
</dbReference>
<evidence type="ECO:0000256" key="2">
    <source>
        <dbReference type="ARBA" id="ARBA00004726"/>
    </source>
</evidence>
<dbReference type="GO" id="GO:0008531">
    <property type="term" value="F:riboflavin kinase activity"/>
    <property type="evidence" value="ECO:0007669"/>
    <property type="project" value="UniProtKB-UniRule"/>
</dbReference>
<dbReference type="GO" id="GO:0005524">
    <property type="term" value="F:ATP binding"/>
    <property type="evidence" value="ECO:0007669"/>
    <property type="project" value="UniProtKB-UniRule"/>
</dbReference>
<dbReference type="PANTHER" id="PTHR22749">
    <property type="entry name" value="RIBOFLAVIN KINASE/FMN ADENYLYLTRANSFERASE"/>
    <property type="match status" value="1"/>
</dbReference>
<keyword evidence="9 15" id="KW-0418">Kinase</keyword>
<comment type="pathway">
    <text evidence="3 15">Cofactor biosynthesis; FMN biosynthesis; FMN from riboflavin (ATP route): step 1/1.</text>
</comment>
<dbReference type="InterPro" id="IPR015864">
    <property type="entry name" value="FAD_synthase"/>
</dbReference>
<dbReference type="SMART" id="SM00904">
    <property type="entry name" value="Flavokinase"/>
    <property type="match status" value="1"/>
</dbReference>
<evidence type="ECO:0000256" key="3">
    <source>
        <dbReference type="ARBA" id="ARBA00005201"/>
    </source>
</evidence>
<dbReference type="Pfam" id="PF01687">
    <property type="entry name" value="Flavokinase"/>
    <property type="match status" value="1"/>
</dbReference>
<evidence type="ECO:0000259" key="16">
    <source>
        <dbReference type="SMART" id="SM00904"/>
    </source>
</evidence>
<evidence type="ECO:0000256" key="4">
    <source>
        <dbReference type="ARBA" id="ARBA00022630"/>
    </source>
</evidence>
<dbReference type="FunFam" id="2.40.30.30:FF:000003">
    <property type="entry name" value="Riboflavin biosynthesis protein"/>
    <property type="match status" value="1"/>
</dbReference>
<protein>
    <recommendedName>
        <fullName evidence="15">Riboflavin biosynthesis protein</fullName>
    </recommendedName>
    <domain>
        <recommendedName>
            <fullName evidence="15">Riboflavin kinase</fullName>
            <ecNumber evidence="15">2.7.1.26</ecNumber>
        </recommendedName>
        <alternativeName>
            <fullName evidence="15">Flavokinase</fullName>
        </alternativeName>
    </domain>
    <domain>
        <recommendedName>
            <fullName evidence="15">FMN adenylyltransferase</fullName>
            <ecNumber evidence="15">2.7.7.2</ecNumber>
        </recommendedName>
        <alternativeName>
            <fullName evidence="15">FAD pyrophosphorylase</fullName>
        </alternativeName>
        <alternativeName>
            <fullName evidence="15">FAD synthase</fullName>
        </alternativeName>
    </domain>
</protein>
<dbReference type="EC" id="2.7.7.2" evidence="15"/>
<dbReference type="GO" id="GO:0009231">
    <property type="term" value="P:riboflavin biosynthetic process"/>
    <property type="evidence" value="ECO:0007669"/>
    <property type="project" value="InterPro"/>
</dbReference>
<dbReference type="InterPro" id="IPR002606">
    <property type="entry name" value="Riboflavin_kinase_bac"/>
</dbReference>
<dbReference type="NCBIfam" id="NF004160">
    <property type="entry name" value="PRK05627.1-3"/>
    <property type="match status" value="1"/>
</dbReference>
<dbReference type="EC" id="2.7.1.26" evidence="15"/>
<comment type="similarity">
    <text evidence="15">Belongs to the ribF family.</text>
</comment>
<organism evidence="17 18">
    <name type="scientific">Cryptosporangium aurantiacum</name>
    <dbReference type="NCBI Taxonomy" id="134849"/>
    <lineage>
        <taxon>Bacteria</taxon>
        <taxon>Bacillati</taxon>
        <taxon>Actinomycetota</taxon>
        <taxon>Actinomycetes</taxon>
        <taxon>Cryptosporangiales</taxon>
        <taxon>Cryptosporangiaceae</taxon>
        <taxon>Cryptosporangium</taxon>
    </lineage>
</organism>
<dbReference type="RefSeq" id="WP_073251067.1">
    <property type="nucleotide sequence ID" value="NZ_FRCS01000001.1"/>
</dbReference>
<reference evidence="17 18" key="1">
    <citation type="submission" date="2016-11" db="EMBL/GenBank/DDBJ databases">
        <authorList>
            <person name="Jaros S."/>
            <person name="Januszkiewicz K."/>
            <person name="Wedrychowicz H."/>
        </authorList>
    </citation>
    <scope>NUCLEOTIDE SEQUENCE [LARGE SCALE GENOMIC DNA]</scope>
    <source>
        <strain evidence="17 18">DSM 46144</strain>
    </source>
</reference>
<dbReference type="CDD" id="cd02064">
    <property type="entry name" value="FAD_synthetase_N"/>
    <property type="match status" value="1"/>
</dbReference>
<keyword evidence="5 15" id="KW-0288">FMN</keyword>
<keyword evidence="18" id="KW-1185">Reference proteome</keyword>
<dbReference type="SUPFAM" id="SSF52374">
    <property type="entry name" value="Nucleotidylyl transferase"/>
    <property type="match status" value="1"/>
</dbReference>
<dbReference type="Pfam" id="PF06574">
    <property type="entry name" value="FAD_syn"/>
    <property type="match status" value="1"/>
</dbReference>
<dbReference type="Proteomes" id="UP000184440">
    <property type="component" value="Unassembled WGS sequence"/>
</dbReference>
<dbReference type="InterPro" id="IPR015865">
    <property type="entry name" value="Riboflavin_kinase_bac/euk"/>
</dbReference>
<dbReference type="Gene3D" id="2.40.30.30">
    <property type="entry name" value="Riboflavin kinase-like"/>
    <property type="match status" value="1"/>
</dbReference>
<evidence type="ECO:0000256" key="5">
    <source>
        <dbReference type="ARBA" id="ARBA00022643"/>
    </source>
</evidence>
<dbReference type="GO" id="GO:0006747">
    <property type="term" value="P:FAD biosynthetic process"/>
    <property type="evidence" value="ECO:0007669"/>
    <property type="project" value="UniProtKB-UniRule"/>
</dbReference>
<dbReference type="UniPathway" id="UPA00276">
    <property type="reaction ID" value="UER00406"/>
</dbReference>
<evidence type="ECO:0000313" key="18">
    <source>
        <dbReference type="Proteomes" id="UP000184440"/>
    </source>
</evidence>
<dbReference type="GO" id="GO:0003919">
    <property type="term" value="F:FMN adenylyltransferase activity"/>
    <property type="evidence" value="ECO:0007669"/>
    <property type="project" value="UniProtKB-UniRule"/>
</dbReference>
<evidence type="ECO:0000256" key="15">
    <source>
        <dbReference type="PIRNR" id="PIRNR004491"/>
    </source>
</evidence>
<keyword evidence="11 15" id="KW-0067">ATP-binding</keyword>
<evidence type="ECO:0000256" key="8">
    <source>
        <dbReference type="ARBA" id="ARBA00022741"/>
    </source>
</evidence>
<dbReference type="EMBL" id="FRCS01000001">
    <property type="protein sequence ID" value="SHM42749.1"/>
    <property type="molecule type" value="Genomic_DNA"/>
</dbReference>
<dbReference type="PIRSF" id="PIRSF004491">
    <property type="entry name" value="FAD_Synth"/>
    <property type="match status" value="1"/>
</dbReference>
<comment type="catalytic activity">
    <reaction evidence="14 15">
        <text>FMN + ATP + H(+) = FAD + diphosphate</text>
        <dbReference type="Rhea" id="RHEA:17237"/>
        <dbReference type="ChEBI" id="CHEBI:15378"/>
        <dbReference type="ChEBI" id="CHEBI:30616"/>
        <dbReference type="ChEBI" id="CHEBI:33019"/>
        <dbReference type="ChEBI" id="CHEBI:57692"/>
        <dbReference type="ChEBI" id="CHEBI:58210"/>
        <dbReference type="EC" id="2.7.7.2"/>
    </reaction>
</comment>
<evidence type="ECO:0000256" key="9">
    <source>
        <dbReference type="ARBA" id="ARBA00022777"/>
    </source>
</evidence>
<gene>
    <name evidence="17" type="ORF">SAMN05443668_101558</name>
</gene>
<keyword evidence="12" id="KW-0511">Multifunctional enzyme</keyword>
<dbReference type="InterPro" id="IPR023468">
    <property type="entry name" value="Riboflavin_kinase"/>
</dbReference>
<dbReference type="InterPro" id="IPR023465">
    <property type="entry name" value="Riboflavin_kinase_dom_sf"/>
</dbReference>
<evidence type="ECO:0000256" key="10">
    <source>
        <dbReference type="ARBA" id="ARBA00022827"/>
    </source>
</evidence>
<evidence type="ECO:0000256" key="7">
    <source>
        <dbReference type="ARBA" id="ARBA00022695"/>
    </source>
</evidence>
<evidence type="ECO:0000256" key="11">
    <source>
        <dbReference type="ARBA" id="ARBA00022840"/>
    </source>
</evidence>
<dbReference type="GO" id="GO:0009398">
    <property type="term" value="P:FMN biosynthetic process"/>
    <property type="evidence" value="ECO:0007669"/>
    <property type="project" value="UniProtKB-UniRule"/>
</dbReference>
<evidence type="ECO:0000256" key="1">
    <source>
        <dbReference type="ARBA" id="ARBA00002121"/>
    </source>
</evidence>
<evidence type="ECO:0000256" key="6">
    <source>
        <dbReference type="ARBA" id="ARBA00022679"/>
    </source>
</evidence>
<dbReference type="OrthoDB" id="9803667at2"/>
<sequence length="337" mass="36044">MLRWRGLAESAPDWNRTVVTIGVFDGVHRGHRALIDATVREAAALLPVPRPSGAEPPEAPPVVVVTFDPHPAAILRPDAVPDRLTTLDHRAVLIEGLAADGLTVDGLCTLPFTTELSRLAPEDFVRSVLVEHLRAAAVVVGEGFRFGFRAAGDVALLRTLGAEHGFEVRSVPLLTDADGAVSSSRIRADVAEGEVERAAAALGRPHRVEGVVVRGDQRGRELGFPTANLSSPRYTAVPEDGVYAGWLVRDPARRAGERETPLPAAISIGTNPTFAGERARRVEAFILDFDADIYDETVAVDFAARLRPTVAFSSVDALITQMNADVARVRELLLGGA</sequence>
<dbReference type="InterPro" id="IPR014729">
    <property type="entry name" value="Rossmann-like_a/b/a_fold"/>
</dbReference>
<evidence type="ECO:0000256" key="12">
    <source>
        <dbReference type="ARBA" id="ARBA00023268"/>
    </source>
</evidence>
<dbReference type="PANTHER" id="PTHR22749:SF6">
    <property type="entry name" value="RIBOFLAVIN KINASE"/>
    <property type="match status" value="1"/>
</dbReference>
<dbReference type="NCBIfam" id="TIGR00083">
    <property type="entry name" value="ribF"/>
    <property type="match status" value="1"/>
</dbReference>
<evidence type="ECO:0000313" key="17">
    <source>
        <dbReference type="EMBL" id="SHM42749.1"/>
    </source>
</evidence>
<keyword evidence="6 15" id="KW-0808">Transferase</keyword>
<comment type="pathway">
    <text evidence="2 15">Cofactor biosynthesis; FAD biosynthesis; FAD from FMN: step 1/1.</text>
</comment>
<evidence type="ECO:0000256" key="13">
    <source>
        <dbReference type="ARBA" id="ARBA00047880"/>
    </source>
</evidence>
<keyword evidence="4 15" id="KW-0285">Flavoprotein</keyword>
<accession>A0A1M7IPZ8</accession>